<evidence type="ECO:0000256" key="8">
    <source>
        <dbReference type="ARBA" id="ARBA00023172"/>
    </source>
</evidence>
<dbReference type="InterPro" id="IPR016194">
    <property type="entry name" value="SPOC-like_C_dom_sf"/>
</dbReference>
<dbReference type="Pfam" id="PF02735">
    <property type="entry name" value="Ku"/>
    <property type="match status" value="1"/>
</dbReference>
<dbReference type="EMBL" id="LSYV01000006">
    <property type="protein sequence ID" value="KXZ54106.1"/>
    <property type="molecule type" value="Genomic_DNA"/>
</dbReference>
<dbReference type="PROSITE" id="PS50800">
    <property type="entry name" value="SAP"/>
    <property type="match status" value="1"/>
</dbReference>
<dbReference type="GO" id="GO:0003690">
    <property type="term" value="F:double-stranded DNA binding"/>
    <property type="evidence" value="ECO:0007669"/>
    <property type="project" value="TreeGrafter"/>
</dbReference>
<dbReference type="GO" id="GO:0016787">
    <property type="term" value="F:hydrolase activity"/>
    <property type="evidence" value="ECO:0007669"/>
    <property type="project" value="UniProtKB-KW"/>
</dbReference>
<dbReference type="OrthoDB" id="3249161at2759"/>
<dbReference type="GO" id="GO:0000723">
    <property type="term" value="P:telomere maintenance"/>
    <property type="evidence" value="ECO:0007669"/>
    <property type="project" value="InterPro"/>
</dbReference>
<dbReference type="InterPro" id="IPR006165">
    <property type="entry name" value="Ku70"/>
</dbReference>
<dbReference type="GO" id="GO:0042162">
    <property type="term" value="F:telomeric DNA binding"/>
    <property type="evidence" value="ECO:0007669"/>
    <property type="project" value="InterPro"/>
</dbReference>
<dbReference type="Pfam" id="PF03730">
    <property type="entry name" value="Ku_C"/>
    <property type="match status" value="1"/>
</dbReference>
<evidence type="ECO:0000256" key="9">
    <source>
        <dbReference type="ARBA" id="ARBA00023204"/>
    </source>
</evidence>
<comment type="caution">
    <text evidence="13">The sequence shown here is derived from an EMBL/GenBank/DDBJ whole genome shotgun (WGS) entry which is preliminary data.</text>
</comment>
<dbReference type="PANTHER" id="PTHR12604:SF2">
    <property type="entry name" value="X-RAY REPAIR CROSS-COMPLEMENTING PROTEIN 6"/>
    <property type="match status" value="1"/>
</dbReference>
<sequence length="573" mass="62638">MADEYQYGDGDGAWDEENEEEEEDQKQRPESQREKLIFLIDAQDSMFEKIEWTGETMSCFEAARRAVVELIKLKAVQQPDDSVAVVLYNTLCGRVEALQGYRLKLRFFPLAAVSRPLDSGRLWRALLRALRGAEQDGGSGGGGYDGGEAEGDVADDEATLAELAKAPAERRDPLAAVVSLFDSFRRRLARKRTLMRLHWRISDRLSIALRGYLLIADAYKAARKTLPVNPVTNQPLKISTTLVSTSDGRVLDREAITSRKRFKLKTGNTGRMPEVCLPSSEVSPAALLPPGLALLGFKPLACLQPHHTALRPPLFLRPDEAAAAGSTRAFIALWRAMLAHGRFALCRYKRGPSAPQLVALVAQDERVDAYGLQTDPPGIHLYYLPYMDDVRHPEAMGALPPTLTDEQLAAAARLVDALPLGLDPAQLPNPALQRHYQVIESLALSEPLPEWRALEDDATRPSREAFQAGDAPDAIEAFRAAFPQSGGGGARGTKRKADGEPGAAAASKAQKAEAVADAYGAIDWAAKLRSGELSRLTKDDLTIYLRRHQLKVTGKKDELVSRVAEHLSSQGGA</sequence>
<accession>A0A150GW38</accession>
<dbReference type="GO" id="GO:0006310">
    <property type="term" value="P:DNA recombination"/>
    <property type="evidence" value="ECO:0007669"/>
    <property type="project" value="UniProtKB-KW"/>
</dbReference>
<dbReference type="GO" id="GO:0006303">
    <property type="term" value="P:double-strand break repair via nonhomologous end joining"/>
    <property type="evidence" value="ECO:0007669"/>
    <property type="project" value="InterPro"/>
</dbReference>
<feature type="domain" description="SAP" evidence="12">
    <location>
        <begin position="533"/>
        <end position="567"/>
    </location>
</feature>
<dbReference type="InterPro" id="IPR027388">
    <property type="entry name" value="Ku70_bridge/pillars_dom_sf"/>
</dbReference>
<evidence type="ECO:0000259" key="12">
    <source>
        <dbReference type="PROSITE" id="PS50800"/>
    </source>
</evidence>
<dbReference type="SMART" id="SM00559">
    <property type="entry name" value="Ku78"/>
    <property type="match status" value="1"/>
</dbReference>
<dbReference type="Gene3D" id="1.10.1600.10">
    <property type="match status" value="1"/>
</dbReference>
<dbReference type="STRING" id="33097.A0A150GW38"/>
<feature type="compositionally biased region" description="Acidic residues" evidence="11">
    <location>
        <begin position="12"/>
        <end position="24"/>
    </location>
</feature>
<dbReference type="Gene3D" id="4.10.970.10">
    <property type="entry name" value="Ku70, bridge and pillars"/>
    <property type="match status" value="1"/>
</dbReference>
<comment type="subcellular location">
    <subcellularLocation>
        <location evidence="1">Nucleus</location>
    </subcellularLocation>
</comment>
<dbReference type="GO" id="GO:0043564">
    <property type="term" value="C:Ku70:Ku80 complex"/>
    <property type="evidence" value="ECO:0007669"/>
    <property type="project" value="InterPro"/>
</dbReference>
<dbReference type="Gene3D" id="3.40.50.410">
    <property type="entry name" value="von Willebrand factor, type A domain"/>
    <property type="match status" value="1"/>
</dbReference>
<dbReference type="PANTHER" id="PTHR12604">
    <property type="entry name" value="KU AUTOANTIGEN DNA HELICASE"/>
    <property type="match status" value="1"/>
</dbReference>
<evidence type="ECO:0000256" key="11">
    <source>
        <dbReference type="SAM" id="MobiDB-lite"/>
    </source>
</evidence>
<dbReference type="InterPro" id="IPR036465">
    <property type="entry name" value="vWFA_dom_sf"/>
</dbReference>
<evidence type="ECO:0000256" key="6">
    <source>
        <dbReference type="ARBA" id="ARBA00022840"/>
    </source>
</evidence>
<dbReference type="InterPro" id="IPR003034">
    <property type="entry name" value="SAP_dom"/>
</dbReference>
<evidence type="ECO:0000256" key="7">
    <source>
        <dbReference type="ARBA" id="ARBA00023125"/>
    </source>
</evidence>
<dbReference type="InterPro" id="IPR047087">
    <property type="entry name" value="KU70_core_dom"/>
</dbReference>
<dbReference type="SUPFAM" id="SSF100939">
    <property type="entry name" value="SPOC domain-like"/>
    <property type="match status" value="1"/>
</dbReference>
<keyword evidence="5" id="KW-0347">Helicase</keyword>
<evidence type="ECO:0000313" key="13">
    <source>
        <dbReference type="EMBL" id="KXZ54106.1"/>
    </source>
</evidence>
<evidence type="ECO:0000256" key="2">
    <source>
        <dbReference type="ARBA" id="ARBA00022741"/>
    </source>
</evidence>
<dbReference type="GO" id="GO:0005524">
    <property type="term" value="F:ATP binding"/>
    <property type="evidence" value="ECO:0007669"/>
    <property type="project" value="UniProtKB-KW"/>
</dbReference>
<dbReference type="CDD" id="cd00788">
    <property type="entry name" value="KU70"/>
    <property type="match status" value="1"/>
</dbReference>
<reference evidence="14" key="1">
    <citation type="journal article" date="2016" name="Nat. Commun.">
        <title>The Gonium pectorale genome demonstrates co-option of cell cycle regulation during the evolution of multicellularity.</title>
        <authorList>
            <person name="Hanschen E.R."/>
            <person name="Marriage T.N."/>
            <person name="Ferris P.J."/>
            <person name="Hamaji T."/>
            <person name="Toyoda A."/>
            <person name="Fujiyama A."/>
            <person name="Neme R."/>
            <person name="Noguchi H."/>
            <person name="Minakuchi Y."/>
            <person name="Suzuki M."/>
            <person name="Kawai-Toyooka H."/>
            <person name="Smith D.R."/>
            <person name="Sparks H."/>
            <person name="Anderson J."/>
            <person name="Bakaric R."/>
            <person name="Luria V."/>
            <person name="Karger A."/>
            <person name="Kirschner M.W."/>
            <person name="Durand P.M."/>
            <person name="Michod R.E."/>
            <person name="Nozaki H."/>
            <person name="Olson B.J."/>
        </authorList>
    </citation>
    <scope>NUCLEOTIDE SEQUENCE [LARGE SCALE GENOMIC DNA]</scope>
    <source>
        <strain evidence="14">NIES-2863</strain>
    </source>
</reference>
<dbReference type="InterPro" id="IPR036361">
    <property type="entry name" value="SAP_dom_sf"/>
</dbReference>
<dbReference type="InterPro" id="IPR005160">
    <property type="entry name" value="Ku_C"/>
</dbReference>
<keyword evidence="2" id="KW-0547">Nucleotide-binding</keyword>
<dbReference type="GO" id="GO:0003678">
    <property type="term" value="F:DNA helicase activity"/>
    <property type="evidence" value="ECO:0007669"/>
    <property type="project" value="InterPro"/>
</dbReference>
<keyword evidence="10" id="KW-0539">Nucleus</keyword>
<keyword evidence="6" id="KW-0067">ATP-binding</keyword>
<keyword evidence="8" id="KW-0233">DNA recombination</keyword>
<keyword evidence="9" id="KW-0234">DNA repair</keyword>
<evidence type="ECO:0000256" key="3">
    <source>
        <dbReference type="ARBA" id="ARBA00022763"/>
    </source>
</evidence>
<proteinExistence type="predicted"/>
<keyword evidence="3" id="KW-0227">DNA damage</keyword>
<keyword evidence="4" id="KW-0378">Hydrolase</keyword>
<protein>
    <recommendedName>
        <fullName evidence="12">SAP domain-containing protein</fullName>
    </recommendedName>
</protein>
<evidence type="ECO:0000256" key="1">
    <source>
        <dbReference type="ARBA" id="ARBA00004123"/>
    </source>
</evidence>
<dbReference type="GO" id="GO:0003684">
    <property type="term" value="F:damaged DNA binding"/>
    <property type="evidence" value="ECO:0007669"/>
    <property type="project" value="InterPro"/>
</dbReference>
<organism evidence="13 14">
    <name type="scientific">Gonium pectorale</name>
    <name type="common">Green alga</name>
    <dbReference type="NCBI Taxonomy" id="33097"/>
    <lineage>
        <taxon>Eukaryota</taxon>
        <taxon>Viridiplantae</taxon>
        <taxon>Chlorophyta</taxon>
        <taxon>core chlorophytes</taxon>
        <taxon>Chlorophyceae</taxon>
        <taxon>CS clade</taxon>
        <taxon>Chlamydomonadales</taxon>
        <taxon>Volvocaceae</taxon>
        <taxon>Gonium</taxon>
    </lineage>
</organism>
<dbReference type="PIRSF" id="PIRSF003033">
    <property type="entry name" value="Ku70"/>
    <property type="match status" value="1"/>
</dbReference>
<keyword evidence="14" id="KW-1185">Reference proteome</keyword>
<evidence type="ECO:0000256" key="5">
    <source>
        <dbReference type="ARBA" id="ARBA00022806"/>
    </source>
</evidence>
<gene>
    <name evidence="13" type="ORF">GPECTOR_5g209</name>
</gene>
<name>A0A150GW38_GONPE</name>
<feature type="region of interest" description="Disordered" evidence="11">
    <location>
        <begin position="1"/>
        <end position="32"/>
    </location>
</feature>
<dbReference type="AlphaFoldDB" id="A0A150GW38"/>
<dbReference type="SUPFAM" id="SSF53300">
    <property type="entry name" value="vWA-like"/>
    <property type="match status" value="1"/>
</dbReference>
<keyword evidence="7" id="KW-0238">DNA-binding</keyword>
<dbReference type="Pfam" id="PF02037">
    <property type="entry name" value="SAP"/>
    <property type="match status" value="1"/>
</dbReference>
<dbReference type="SUPFAM" id="SSF68906">
    <property type="entry name" value="SAP domain"/>
    <property type="match status" value="1"/>
</dbReference>
<evidence type="ECO:0000256" key="10">
    <source>
        <dbReference type="ARBA" id="ARBA00023242"/>
    </source>
</evidence>
<dbReference type="InterPro" id="IPR006164">
    <property type="entry name" value="DNA_bd_Ku70/Ku80"/>
</dbReference>
<dbReference type="Proteomes" id="UP000075714">
    <property type="component" value="Unassembled WGS sequence"/>
</dbReference>
<feature type="region of interest" description="Disordered" evidence="11">
    <location>
        <begin position="482"/>
        <end position="505"/>
    </location>
</feature>
<evidence type="ECO:0000313" key="14">
    <source>
        <dbReference type="Proteomes" id="UP000075714"/>
    </source>
</evidence>
<dbReference type="Gene3D" id="2.40.290.10">
    <property type="match status" value="1"/>
</dbReference>
<evidence type="ECO:0000256" key="4">
    <source>
        <dbReference type="ARBA" id="ARBA00022801"/>
    </source>
</evidence>